<keyword evidence="4" id="KW-0418">Kinase</keyword>
<comment type="similarity">
    <text evidence="1">Belongs to the FGGY kinase family.</text>
</comment>
<evidence type="ECO:0000256" key="3">
    <source>
        <dbReference type="ARBA" id="ARBA00022741"/>
    </source>
</evidence>
<keyword evidence="3" id="KW-0547">Nucleotide-binding</keyword>
<dbReference type="InterPro" id="IPR018483">
    <property type="entry name" value="Carb_kinase_FGGY_CS"/>
</dbReference>
<evidence type="ECO:0000256" key="4">
    <source>
        <dbReference type="ARBA" id="ARBA00022777"/>
    </source>
</evidence>
<dbReference type="InterPro" id="IPR043129">
    <property type="entry name" value="ATPase_NBD"/>
</dbReference>
<dbReference type="PANTHER" id="PTHR10196:SF69">
    <property type="entry name" value="GLYCEROL KINASE"/>
    <property type="match status" value="1"/>
</dbReference>
<protein>
    <recommendedName>
        <fullName evidence="6">Carbohydrate kinase FGGY C-terminal domain-containing protein</fullName>
    </recommendedName>
</protein>
<dbReference type="AlphaFoldDB" id="A0A382GPK5"/>
<dbReference type="PANTHER" id="PTHR10196">
    <property type="entry name" value="SUGAR KINASE"/>
    <property type="match status" value="1"/>
</dbReference>
<dbReference type="Pfam" id="PF02782">
    <property type="entry name" value="FGGY_C"/>
    <property type="match status" value="1"/>
</dbReference>
<dbReference type="GO" id="GO:0005829">
    <property type="term" value="C:cytosol"/>
    <property type="evidence" value="ECO:0007669"/>
    <property type="project" value="TreeGrafter"/>
</dbReference>
<evidence type="ECO:0000259" key="6">
    <source>
        <dbReference type="Pfam" id="PF02782"/>
    </source>
</evidence>
<dbReference type="InterPro" id="IPR018485">
    <property type="entry name" value="FGGY_C"/>
</dbReference>
<dbReference type="EMBL" id="UINC01056602">
    <property type="protein sequence ID" value="SVB76822.1"/>
    <property type="molecule type" value="Genomic_DNA"/>
</dbReference>
<organism evidence="7">
    <name type="scientific">marine metagenome</name>
    <dbReference type="NCBI Taxonomy" id="408172"/>
    <lineage>
        <taxon>unclassified sequences</taxon>
        <taxon>metagenomes</taxon>
        <taxon>ecological metagenomes</taxon>
    </lineage>
</organism>
<feature type="non-terminal residue" evidence="7">
    <location>
        <position position="1"/>
    </location>
</feature>
<evidence type="ECO:0000256" key="5">
    <source>
        <dbReference type="ARBA" id="ARBA00022840"/>
    </source>
</evidence>
<dbReference type="Gene3D" id="3.30.420.40">
    <property type="match status" value="1"/>
</dbReference>
<keyword evidence="5" id="KW-0067">ATP-binding</keyword>
<accession>A0A382GPK5</accession>
<name>A0A382GPK5_9ZZZZ</name>
<feature type="domain" description="Carbohydrate kinase FGGY C-terminal" evidence="6">
    <location>
        <begin position="1"/>
        <end position="141"/>
    </location>
</feature>
<evidence type="ECO:0000256" key="1">
    <source>
        <dbReference type="ARBA" id="ARBA00009156"/>
    </source>
</evidence>
<dbReference type="SUPFAM" id="SSF53067">
    <property type="entry name" value="Actin-like ATPase domain"/>
    <property type="match status" value="1"/>
</dbReference>
<dbReference type="PROSITE" id="PS00445">
    <property type="entry name" value="FGGY_KINASES_2"/>
    <property type="match status" value="1"/>
</dbReference>
<keyword evidence="2" id="KW-0808">Transferase</keyword>
<evidence type="ECO:0000313" key="7">
    <source>
        <dbReference type="EMBL" id="SVB76822.1"/>
    </source>
</evidence>
<dbReference type="GO" id="GO:0019563">
    <property type="term" value="P:glycerol catabolic process"/>
    <property type="evidence" value="ECO:0007669"/>
    <property type="project" value="TreeGrafter"/>
</dbReference>
<proteinExistence type="inferred from homology"/>
<dbReference type="GO" id="GO:0005524">
    <property type="term" value="F:ATP binding"/>
    <property type="evidence" value="ECO:0007669"/>
    <property type="project" value="UniProtKB-KW"/>
</dbReference>
<gene>
    <name evidence="7" type="ORF">METZ01_LOCUS229676</name>
</gene>
<sequence length="188" mass="20278">GAVVQWLRDGLGIIKSSADVEAVASRVDDTDGVYLVPAFSGLGAPHWDPHARGTIIGMTRGTTRAHIARAALEAIAYQSFDLLKAMEVGSGIQLSELRVDGGASVNNLLMQFQADLLGVKVIRPKTTETTALGAAYLAGLAVGFWKNQDEISGQWKSERKFEPGMSENEVKILYSCWLKAVEKSKSEN</sequence>
<reference evidence="7" key="1">
    <citation type="submission" date="2018-05" db="EMBL/GenBank/DDBJ databases">
        <authorList>
            <person name="Lanie J.A."/>
            <person name="Ng W.-L."/>
            <person name="Kazmierczak K.M."/>
            <person name="Andrzejewski T.M."/>
            <person name="Davidsen T.M."/>
            <person name="Wayne K.J."/>
            <person name="Tettelin H."/>
            <person name="Glass J.I."/>
            <person name="Rusch D."/>
            <person name="Podicherti R."/>
            <person name="Tsui H.-C.T."/>
            <person name="Winkler M.E."/>
        </authorList>
    </citation>
    <scope>NUCLEOTIDE SEQUENCE</scope>
</reference>
<dbReference type="GO" id="GO:0004370">
    <property type="term" value="F:glycerol kinase activity"/>
    <property type="evidence" value="ECO:0007669"/>
    <property type="project" value="TreeGrafter"/>
</dbReference>
<evidence type="ECO:0000256" key="2">
    <source>
        <dbReference type="ARBA" id="ARBA00022679"/>
    </source>
</evidence>